<dbReference type="SUPFAM" id="SSF53756">
    <property type="entry name" value="UDP-Glycosyltransferase/glycogen phosphorylase"/>
    <property type="match status" value="1"/>
</dbReference>
<gene>
    <name evidence="1" type="ORF">GCM10011339_01970</name>
</gene>
<accession>A0ABQ1UH42</accession>
<organism evidence="1 2">
    <name type="scientific">Echinicola rosea</name>
    <dbReference type="NCBI Taxonomy" id="1807691"/>
    <lineage>
        <taxon>Bacteria</taxon>
        <taxon>Pseudomonadati</taxon>
        <taxon>Bacteroidota</taxon>
        <taxon>Cytophagia</taxon>
        <taxon>Cytophagales</taxon>
        <taxon>Cyclobacteriaceae</taxon>
        <taxon>Echinicola</taxon>
    </lineage>
</organism>
<evidence type="ECO:0000313" key="2">
    <source>
        <dbReference type="Proteomes" id="UP000647339"/>
    </source>
</evidence>
<evidence type="ECO:0000313" key="1">
    <source>
        <dbReference type="EMBL" id="GGF17667.1"/>
    </source>
</evidence>
<name>A0ABQ1UH42_9BACT</name>
<reference evidence="2" key="1">
    <citation type="journal article" date="2019" name="Int. J. Syst. Evol. Microbiol.">
        <title>The Global Catalogue of Microorganisms (GCM) 10K type strain sequencing project: providing services to taxonomists for standard genome sequencing and annotation.</title>
        <authorList>
            <consortium name="The Broad Institute Genomics Platform"/>
            <consortium name="The Broad Institute Genome Sequencing Center for Infectious Disease"/>
            <person name="Wu L."/>
            <person name="Ma J."/>
        </authorList>
    </citation>
    <scope>NUCLEOTIDE SEQUENCE [LARGE SCALE GENOMIC DNA]</scope>
    <source>
        <strain evidence="2">CGMCC 1.15407</strain>
    </source>
</reference>
<protein>
    <submittedName>
        <fullName evidence="1">Uncharacterized protein</fullName>
    </submittedName>
</protein>
<dbReference type="Proteomes" id="UP000647339">
    <property type="component" value="Unassembled WGS sequence"/>
</dbReference>
<dbReference type="Gene3D" id="3.40.50.2000">
    <property type="entry name" value="Glycogen Phosphorylase B"/>
    <property type="match status" value="1"/>
</dbReference>
<dbReference type="EMBL" id="BMIU01000001">
    <property type="protein sequence ID" value="GGF17667.1"/>
    <property type="molecule type" value="Genomic_DNA"/>
</dbReference>
<keyword evidence="2" id="KW-1185">Reference proteome</keyword>
<dbReference type="RefSeq" id="WP_187328832.1">
    <property type="nucleotide sequence ID" value="NZ_BMIU01000001.1"/>
</dbReference>
<comment type="caution">
    <text evidence="1">The sequence shown here is derived from an EMBL/GenBank/DDBJ whole genome shotgun (WGS) entry which is preliminary data.</text>
</comment>
<proteinExistence type="predicted"/>
<sequence length="72" mass="8411">MDNERSVFELKMQKSEGSKKDRKTVLLDPFPAMGHVNAFLNLAEWLRRQGFSPVFLISYEYEEKVWKTGKGT</sequence>